<protein>
    <submittedName>
        <fullName evidence="1">Uncharacterized protein</fullName>
    </submittedName>
</protein>
<proteinExistence type="predicted"/>
<dbReference type="AlphaFoldDB" id="A0AA39X4P2"/>
<organism evidence="1 2">
    <name type="scientific">Immersiella caudata</name>
    <dbReference type="NCBI Taxonomy" id="314043"/>
    <lineage>
        <taxon>Eukaryota</taxon>
        <taxon>Fungi</taxon>
        <taxon>Dikarya</taxon>
        <taxon>Ascomycota</taxon>
        <taxon>Pezizomycotina</taxon>
        <taxon>Sordariomycetes</taxon>
        <taxon>Sordariomycetidae</taxon>
        <taxon>Sordariales</taxon>
        <taxon>Lasiosphaeriaceae</taxon>
        <taxon>Immersiella</taxon>
    </lineage>
</organism>
<evidence type="ECO:0000313" key="1">
    <source>
        <dbReference type="EMBL" id="KAK0627086.1"/>
    </source>
</evidence>
<sequence>MQPYHYVPGIQRLDDIHIAGEKFMKPEFEGFEHCVRICRAVQLGRTDDLRTIYNDADERISTTLPKQLTFMQEDATTKRESRFLRVWLVLWTTLRVAEVESTLPGFGSLASESPVECLWARLICLEDEMDTALPGTWVSLLLSLYPFANLLGLSNEGIAIPELGIDVQILLRYDEPKILYKSITDGFFGRVLEGYSVLDAIVSGKRERDELFQEVGKRLDPMKWCRTCSFTNPGPSYLEEAVSRLEVTHAQLPDSSLMLGLTLEEAKEGLIPDA</sequence>
<reference evidence="1" key="1">
    <citation type="submission" date="2023-06" db="EMBL/GenBank/DDBJ databases">
        <title>Genome-scale phylogeny and comparative genomics of the fungal order Sordariales.</title>
        <authorList>
            <consortium name="Lawrence Berkeley National Laboratory"/>
            <person name="Hensen N."/>
            <person name="Bonometti L."/>
            <person name="Westerberg I."/>
            <person name="Brannstrom I.O."/>
            <person name="Guillou S."/>
            <person name="Cros-Aarteil S."/>
            <person name="Calhoun S."/>
            <person name="Haridas S."/>
            <person name="Kuo A."/>
            <person name="Mondo S."/>
            <person name="Pangilinan J."/>
            <person name="Riley R."/>
            <person name="Labutti K."/>
            <person name="Andreopoulos B."/>
            <person name="Lipzen A."/>
            <person name="Chen C."/>
            <person name="Yanf M."/>
            <person name="Daum C."/>
            <person name="Ng V."/>
            <person name="Clum A."/>
            <person name="Steindorff A."/>
            <person name="Ohm R."/>
            <person name="Martin F."/>
            <person name="Silar P."/>
            <person name="Natvig D."/>
            <person name="Lalanne C."/>
            <person name="Gautier V."/>
            <person name="Ament-Velasquez S.L."/>
            <person name="Kruys A."/>
            <person name="Hutchinson M.I."/>
            <person name="Powell A.J."/>
            <person name="Barry K."/>
            <person name="Miller A.N."/>
            <person name="Grigoriev I.V."/>
            <person name="Debuchy R."/>
            <person name="Gladieux P."/>
            <person name="Thoren M.H."/>
            <person name="Johannesson H."/>
        </authorList>
    </citation>
    <scope>NUCLEOTIDE SEQUENCE</scope>
    <source>
        <strain evidence="1">CBS 606.72</strain>
    </source>
</reference>
<dbReference type="Proteomes" id="UP001175000">
    <property type="component" value="Unassembled WGS sequence"/>
</dbReference>
<gene>
    <name evidence="1" type="ORF">B0T14DRAFT_511749</name>
</gene>
<comment type="caution">
    <text evidence="1">The sequence shown here is derived from an EMBL/GenBank/DDBJ whole genome shotgun (WGS) entry which is preliminary data.</text>
</comment>
<keyword evidence="2" id="KW-1185">Reference proteome</keyword>
<dbReference type="EMBL" id="JAULSU010000002">
    <property type="protein sequence ID" value="KAK0627086.1"/>
    <property type="molecule type" value="Genomic_DNA"/>
</dbReference>
<name>A0AA39X4P2_9PEZI</name>
<accession>A0AA39X4P2</accession>
<evidence type="ECO:0000313" key="2">
    <source>
        <dbReference type="Proteomes" id="UP001175000"/>
    </source>
</evidence>